<evidence type="ECO:0000313" key="3">
    <source>
        <dbReference type="Proteomes" id="UP001596074"/>
    </source>
</evidence>
<feature type="region of interest" description="Disordered" evidence="1">
    <location>
        <begin position="1"/>
        <end position="56"/>
    </location>
</feature>
<evidence type="ECO:0000313" key="2">
    <source>
        <dbReference type="EMBL" id="MFC5744552.1"/>
    </source>
</evidence>
<protein>
    <submittedName>
        <fullName evidence="2">Uncharacterized protein</fullName>
    </submittedName>
</protein>
<dbReference type="Proteomes" id="UP001596074">
    <property type="component" value="Unassembled WGS sequence"/>
</dbReference>
<evidence type="ECO:0000256" key="1">
    <source>
        <dbReference type="SAM" id="MobiDB-lite"/>
    </source>
</evidence>
<name>A0ABW0ZQD6_9ACTN</name>
<proteinExistence type="predicted"/>
<gene>
    <name evidence="2" type="ORF">ACFPZN_02870</name>
</gene>
<dbReference type="RefSeq" id="WP_378279822.1">
    <property type="nucleotide sequence ID" value="NZ_JBHSON010000003.1"/>
</dbReference>
<feature type="compositionally biased region" description="Basic and acidic residues" evidence="1">
    <location>
        <begin position="1"/>
        <end position="11"/>
    </location>
</feature>
<accession>A0ABW0ZQD6</accession>
<feature type="compositionally biased region" description="Basic and acidic residues" evidence="1">
    <location>
        <begin position="20"/>
        <end position="56"/>
    </location>
</feature>
<keyword evidence="3" id="KW-1185">Reference proteome</keyword>
<comment type="caution">
    <text evidence="2">The sequence shown here is derived from an EMBL/GenBank/DDBJ whole genome shotgun (WGS) entry which is preliminary data.</text>
</comment>
<organism evidence="2 3">
    <name type="scientific">Actinomadura rugatobispora</name>
    <dbReference type="NCBI Taxonomy" id="1994"/>
    <lineage>
        <taxon>Bacteria</taxon>
        <taxon>Bacillati</taxon>
        <taxon>Actinomycetota</taxon>
        <taxon>Actinomycetes</taxon>
        <taxon>Streptosporangiales</taxon>
        <taxon>Thermomonosporaceae</taxon>
        <taxon>Actinomadura</taxon>
    </lineage>
</organism>
<sequence>MTKTEEVDRMRTSLANPRRTRIDAWPRPRTATDDAPHTDRSADHGAHVPEARRAEG</sequence>
<reference evidence="3" key="1">
    <citation type="journal article" date="2019" name="Int. J. Syst. Evol. Microbiol.">
        <title>The Global Catalogue of Microorganisms (GCM) 10K type strain sequencing project: providing services to taxonomists for standard genome sequencing and annotation.</title>
        <authorList>
            <consortium name="The Broad Institute Genomics Platform"/>
            <consortium name="The Broad Institute Genome Sequencing Center for Infectious Disease"/>
            <person name="Wu L."/>
            <person name="Ma J."/>
        </authorList>
    </citation>
    <scope>NUCLEOTIDE SEQUENCE [LARGE SCALE GENOMIC DNA]</scope>
    <source>
        <strain evidence="3">KCTC 42087</strain>
    </source>
</reference>
<dbReference type="EMBL" id="JBHSON010000003">
    <property type="protein sequence ID" value="MFC5744552.1"/>
    <property type="molecule type" value="Genomic_DNA"/>
</dbReference>